<dbReference type="EMBL" id="BAABFR010000008">
    <property type="protein sequence ID" value="GAA4385978.1"/>
    <property type="molecule type" value="Genomic_DNA"/>
</dbReference>
<evidence type="ECO:0000313" key="2">
    <source>
        <dbReference type="EMBL" id="GAA4385978.1"/>
    </source>
</evidence>
<keyword evidence="3" id="KW-1185">Reference proteome</keyword>
<name>A0ABP8J6J3_9ACTN</name>
<evidence type="ECO:0000256" key="1">
    <source>
        <dbReference type="SAM" id="MobiDB-lite"/>
    </source>
</evidence>
<sequence>MCHVLNSRTAVEAVYERAYRMGRVSAADRTAFHRALNARGWKKSEPDDDLIPAETPRLAASLGEALRTRAGMSREEVARMTGRRTPAGDDPFLPAERRLRTV</sequence>
<accession>A0ABP8J6J3</accession>
<proteinExistence type="predicted"/>
<gene>
    <name evidence="2" type="ORF">GCM10023147_08520</name>
</gene>
<protein>
    <submittedName>
        <fullName evidence="2">Uncharacterized protein</fullName>
    </submittedName>
</protein>
<organism evidence="2 3">
    <name type="scientific">Tsukamurella soli</name>
    <dbReference type="NCBI Taxonomy" id="644556"/>
    <lineage>
        <taxon>Bacteria</taxon>
        <taxon>Bacillati</taxon>
        <taxon>Actinomycetota</taxon>
        <taxon>Actinomycetes</taxon>
        <taxon>Mycobacteriales</taxon>
        <taxon>Tsukamurellaceae</taxon>
        <taxon>Tsukamurella</taxon>
    </lineage>
</organism>
<dbReference type="RefSeq" id="WP_344991328.1">
    <property type="nucleotide sequence ID" value="NZ_BAABFR010000008.1"/>
</dbReference>
<reference evidence="3" key="1">
    <citation type="journal article" date="2019" name="Int. J. Syst. Evol. Microbiol.">
        <title>The Global Catalogue of Microorganisms (GCM) 10K type strain sequencing project: providing services to taxonomists for standard genome sequencing and annotation.</title>
        <authorList>
            <consortium name="The Broad Institute Genomics Platform"/>
            <consortium name="The Broad Institute Genome Sequencing Center for Infectious Disease"/>
            <person name="Wu L."/>
            <person name="Ma J."/>
        </authorList>
    </citation>
    <scope>NUCLEOTIDE SEQUENCE [LARGE SCALE GENOMIC DNA]</scope>
    <source>
        <strain evidence="3">JCM 17688</strain>
    </source>
</reference>
<comment type="caution">
    <text evidence="2">The sequence shown here is derived from an EMBL/GenBank/DDBJ whole genome shotgun (WGS) entry which is preliminary data.</text>
</comment>
<feature type="region of interest" description="Disordered" evidence="1">
    <location>
        <begin position="69"/>
        <end position="102"/>
    </location>
</feature>
<dbReference type="Proteomes" id="UP001500635">
    <property type="component" value="Unassembled WGS sequence"/>
</dbReference>
<evidence type="ECO:0000313" key="3">
    <source>
        <dbReference type="Proteomes" id="UP001500635"/>
    </source>
</evidence>